<proteinExistence type="predicted"/>
<evidence type="ECO:0000256" key="1">
    <source>
        <dbReference type="ARBA" id="ARBA00004370"/>
    </source>
</evidence>
<keyword evidence="2" id="KW-0472">Membrane</keyword>
<dbReference type="GO" id="GO:0005509">
    <property type="term" value="F:calcium ion binding"/>
    <property type="evidence" value="ECO:0007669"/>
    <property type="project" value="UniProtKB-UniRule"/>
</dbReference>
<evidence type="ECO:0000256" key="2">
    <source>
        <dbReference type="ARBA" id="ARBA00023136"/>
    </source>
</evidence>
<dbReference type="PROSITE" id="PS50268">
    <property type="entry name" value="CADHERIN_2"/>
    <property type="match status" value="1"/>
</dbReference>
<evidence type="ECO:0000256" key="3">
    <source>
        <dbReference type="PROSITE-ProRule" id="PRU00043"/>
    </source>
</evidence>
<sequence>MTLTSFPRCTCPNGRPLWEVGEKPLDCRLPLVSCPLRLLCHLKRTQRSVLVELGRPRHWGVEQPVGDKLEVNRSRQEISLSQSDGNWDSGPRGPRRMRSVNSPPQFKLPNYQVSIAENQPAGATVITLEAHDPDEGEAGRLTYSMEAFF</sequence>
<organism evidence="6">
    <name type="scientific">Micrurus spixii</name>
    <name type="common">Amazon coral snake</name>
    <dbReference type="NCBI Taxonomy" id="129469"/>
    <lineage>
        <taxon>Eukaryota</taxon>
        <taxon>Metazoa</taxon>
        <taxon>Chordata</taxon>
        <taxon>Craniata</taxon>
        <taxon>Vertebrata</taxon>
        <taxon>Euteleostomi</taxon>
        <taxon>Lepidosauria</taxon>
        <taxon>Squamata</taxon>
        <taxon>Bifurcata</taxon>
        <taxon>Unidentata</taxon>
        <taxon>Episquamata</taxon>
        <taxon>Toxicofera</taxon>
        <taxon>Serpentes</taxon>
        <taxon>Colubroidea</taxon>
        <taxon>Elapidae</taxon>
        <taxon>Elapinae</taxon>
        <taxon>Micrurus</taxon>
    </lineage>
</organism>
<comment type="subcellular location">
    <subcellularLocation>
        <location evidence="1">Membrane</location>
    </subcellularLocation>
</comment>
<dbReference type="InterPro" id="IPR002126">
    <property type="entry name" value="Cadherin-like_dom"/>
</dbReference>
<name>A0A2D4LFR5_9SAUR</name>
<feature type="domain" description="Cadherin" evidence="5">
    <location>
        <begin position="107"/>
        <end position="145"/>
    </location>
</feature>
<dbReference type="GO" id="GO:0016020">
    <property type="term" value="C:membrane"/>
    <property type="evidence" value="ECO:0007669"/>
    <property type="project" value="UniProtKB-SubCell"/>
</dbReference>
<dbReference type="SUPFAM" id="SSF49313">
    <property type="entry name" value="Cadherin-like"/>
    <property type="match status" value="1"/>
</dbReference>
<reference evidence="6" key="1">
    <citation type="submission" date="2017-07" db="EMBL/GenBank/DDBJ databases">
        <authorList>
            <person name="Mikheyev A."/>
            <person name="Grau M."/>
        </authorList>
    </citation>
    <scope>NUCLEOTIDE SEQUENCE</scope>
    <source>
        <tissue evidence="6">Venom_gland</tissue>
    </source>
</reference>
<feature type="compositionally biased region" description="Polar residues" evidence="4">
    <location>
        <begin position="77"/>
        <end position="86"/>
    </location>
</feature>
<dbReference type="CDD" id="cd11304">
    <property type="entry name" value="Cadherin_repeat"/>
    <property type="match status" value="1"/>
</dbReference>
<evidence type="ECO:0000313" key="6">
    <source>
        <dbReference type="EMBL" id="LAB19633.1"/>
    </source>
</evidence>
<accession>A0A2D4LFR5</accession>
<dbReference type="AlphaFoldDB" id="A0A2D4LFR5"/>
<evidence type="ECO:0000256" key="4">
    <source>
        <dbReference type="SAM" id="MobiDB-lite"/>
    </source>
</evidence>
<dbReference type="Gene3D" id="2.60.40.60">
    <property type="entry name" value="Cadherins"/>
    <property type="match status" value="1"/>
</dbReference>
<reference evidence="6" key="2">
    <citation type="submission" date="2017-11" db="EMBL/GenBank/DDBJ databases">
        <title>Coralsnake Venomics: Analyses of Venom Gland Transcriptomes and Proteomes of Six Brazilian Taxa.</title>
        <authorList>
            <person name="Aird S.D."/>
            <person name="Jorge da Silva N."/>
            <person name="Qiu L."/>
            <person name="Villar-Briones A."/>
            <person name="Aparecida-Saddi V."/>
            <person name="Campos-Telles M.P."/>
            <person name="Grau M."/>
            <person name="Mikheyev A.S."/>
        </authorList>
    </citation>
    <scope>NUCLEOTIDE SEQUENCE</scope>
    <source>
        <tissue evidence="6">Venom_gland</tissue>
    </source>
</reference>
<dbReference type="InterPro" id="IPR015919">
    <property type="entry name" value="Cadherin-like_sf"/>
</dbReference>
<dbReference type="GO" id="GO:0007156">
    <property type="term" value="P:homophilic cell adhesion via plasma membrane adhesion molecules"/>
    <property type="evidence" value="ECO:0007669"/>
    <property type="project" value="InterPro"/>
</dbReference>
<feature type="region of interest" description="Disordered" evidence="4">
    <location>
        <begin position="70"/>
        <end position="103"/>
    </location>
</feature>
<protein>
    <recommendedName>
        <fullName evidence="5">Cadherin domain-containing protein</fullName>
    </recommendedName>
</protein>
<dbReference type="EMBL" id="IACM01017330">
    <property type="protein sequence ID" value="LAB19633.1"/>
    <property type="molecule type" value="Transcribed_RNA"/>
</dbReference>
<keyword evidence="3" id="KW-0106">Calcium</keyword>
<evidence type="ECO:0000259" key="5">
    <source>
        <dbReference type="PROSITE" id="PS50268"/>
    </source>
</evidence>